<accession>A0A1M5YGI0</accession>
<dbReference type="Gene3D" id="3.40.1260.10">
    <property type="entry name" value="DsrEFH-like"/>
    <property type="match status" value="1"/>
</dbReference>
<feature type="domain" description="UPF0033" evidence="2">
    <location>
        <begin position="5"/>
        <end position="29"/>
    </location>
</feature>
<dbReference type="SUPFAM" id="SSF75169">
    <property type="entry name" value="DsrEFH-like"/>
    <property type="match status" value="1"/>
</dbReference>
<comment type="similarity">
    <text evidence="1">Belongs to the sulfur carrier protein TusA family.</text>
</comment>
<dbReference type="EMBL" id="FQXP01000014">
    <property type="protein sequence ID" value="SHI11009.1"/>
    <property type="molecule type" value="Genomic_DNA"/>
</dbReference>
<dbReference type="Pfam" id="PF02635">
    <property type="entry name" value="DsrE"/>
    <property type="match status" value="1"/>
</dbReference>
<dbReference type="AlphaFoldDB" id="A0A1M5YGI0"/>
<dbReference type="Gene3D" id="3.30.110.40">
    <property type="entry name" value="TusA-like domain"/>
    <property type="match status" value="1"/>
</dbReference>
<dbReference type="RefSeq" id="WP_072832727.1">
    <property type="nucleotide sequence ID" value="NZ_FQXP01000014.1"/>
</dbReference>
<dbReference type="PANTHER" id="PTHR33279:SF6">
    <property type="entry name" value="SULFUR CARRIER PROTEIN YEDF-RELATED"/>
    <property type="match status" value="1"/>
</dbReference>
<dbReference type="Pfam" id="PF01206">
    <property type="entry name" value="TusA"/>
    <property type="match status" value="1"/>
</dbReference>
<protein>
    <submittedName>
        <fullName evidence="3">Selenium metabolism protein YedF</fullName>
    </submittedName>
</protein>
<dbReference type="InterPro" id="IPR027396">
    <property type="entry name" value="DsrEFH-like"/>
</dbReference>
<dbReference type="OrthoDB" id="9801500at2"/>
<reference evidence="3 4" key="1">
    <citation type="submission" date="2016-11" db="EMBL/GenBank/DDBJ databases">
        <authorList>
            <person name="Jaros S."/>
            <person name="Januszkiewicz K."/>
            <person name="Wedrychowicz H."/>
        </authorList>
    </citation>
    <scope>NUCLEOTIDE SEQUENCE [LARGE SCALE GENOMIC DNA]</scope>
    <source>
        <strain evidence="3 4">DSM 3089</strain>
    </source>
</reference>
<evidence type="ECO:0000313" key="3">
    <source>
        <dbReference type="EMBL" id="SHI11009.1"/>
    </source>
</evidence>
<evidence type="ECO:0000313" key="4">
    <source>
        <dbReference type="Proteomes" id="UP000184526"/>
    </source>
</evidence>
<name>A0A1M5YGI0_9CLOT</name>
<keyword evidence="4" id="KW-1185">Reference proteome</keyword>
<organism evidence="3 4">
    <name type="scientific">Clostridium collagenovorans DSM 3089</name>
    <dbReference type="NCBI Taxonomy" id="1121306"/>
    <lineage>
        <taxon>Bacteria</taxon>
        <taxon>Bacillati</taxon>
        <taxon>Bacillota</taxon>
        <taxon>Clostridia</taxon>
        <taxon>Eubacteriales</taxon>
        <taxon>Clostridiaceae</taxon>
        <taxon>Clostridium</taxon>
    </lineage>
</organism>
<gene>
    <name evidence="3" type="ORF">SAMN02745196_02917</name>
</gene>
<evidence type="ECO:0000259" key="2">
    <source>
        <dbReference type="PROSITE" id="PS01148"/>
    </source>
</evidence>
<proteinExistence type="inferred from homology"/>
<dbReference type="InterPro" id="IPR036868">
    <property type="entry name" value="TusA-like_sf"/>
</dbReference>
<sequence>MKQLIDCRGLNCPMPVINTKKYFDTIELGVAEVIVDNEIAKNNIVKFANTNALEVSFIEEDGNFKLTLIKGEAALTLEENTTDKNGKFTVVIGQDKLGNGDDALGEILIKGYIFALSEADVIPTDILFFNSGVKLAVEGSVVLDSLKALEEKNVRIQVCGTCLDFYNLKDKLAIGEISNMYSIVETMNSSDKVVNI</sequence>
<dbReference type="Proteomes" id="UP000184526">
    <property type="component" value="Unassembled WGS sequence"/>
</dbReference>
<dbReference type="PROSITE" id="PS01148">
    <property type="entry name" value="UPF0033"/>
    <property type="match status" value="1"/>
</dbReference>
<dbReference type="NCBIfam" id="TIGR03527">
    <property type="entry name" value="selenium_YedF"/>
    <property type="match status" value="1"/>
</dbReference>
<dbReference type="CDD" id="cd03421">
    <property type="entry name" value="SirA_like_N"/>
    <property type="match status" value="1"/>
</dbReference>
<dbReference type="InterPro" id="IPR003787">
    <property type="entry name" value="Sulphur_relay_DsrE/F-like"/>
</dbReference>
<dbReference type="InterPro" id="IPR019870">
    <property type="entry name" value="Se_metab_YedF"/>
</dbReference>
<dbReference type="InterPro" id="IPR001455">
    <property type="entry name" value="TusA-like"/>
</dbReference>
<dbReference type="SUPFAM" id="SSF64307">
    <property type="entry name" value="SirA-like"/>
    <property type="match status" value="1"/>
</dbReference>
<dbReference type="STRING" id="1121306.SAMN02745196_02917"/>
<dbReference type="PANTHER" id="PTHR33279">
    <property type="entry name" value="SULFUR CARRIER PROTEIN YEDF-RELATED"/>
    <property type="match status" value="1"/>
</dbReference>
<evidence type="ECO:0000256" key="1">
    <source>
        <dbReference type="ARBA" id="ARBA00008984"/>
    </source>
</evidence>